<accession>A0A6C2UWV4</accession>
<name>A0A6C2UWV4_9BACT</name>
<dbReference type="GO" id="GO:0000155">
    <property type="term" value="F:phosphorelay sensor kinase activity"/>
    <property type="evidence" value="ECO:0007669"/>
    <property type="project" value="InterPro"/>
</dbReference>
<dbReference type="InterPro" id="IPR036097">
    <property type="entry name" value="HisK_dim/P_sf"/>
</dbReference>
<evidence type="ECO:0000256" key="2">
    <source>
        <dbReference type="ARBA" id="ARBA00012438"/>
    </source>
</evidence>
<protein>
    <recommendedName>
        <fullName evidence="2">histidine kinase</fullName>
        <ecNumber evidence="2">2.7.13.3</ecNumber>
    </recommendedName>
</protein>
<gene>
    <name evidence="3" type="ORF">SCARR_05433</name>
</gene>
<organism evidence="3 4">
    <name type="scientific">Pontiella sulfatireligans</name>
    <dbReference type="NCBI Taxonomy" id="2750658"/>
    <lineage>
        <taxon>Bacteria</taxon>
        <taxon>Pseudomonadati</taxon>
        <taxon>Kiritimatiellota</taxon>
        <taxon>Kiritimatiellia</taxon>
        <taxon>Kiritimatiellales</taxon>
        <taxon>Pontiellaceae</taxon>
        <taxon>Pontiella</taxon>
    </lineage>
</organism>
<evidence type="ECO:0000313" key="4">
    <source>
        <dbReference type="Proteomes" id="UP000346198"/>
    </source>
</evidence>
<dbReference type="Proteomes" id="UP000346198">
    <property type="component" value="Unassembled WGS sequence"/>
</dbReference>
<dbReference type="CDD" id="cd00082">
    <property type="entry name" value="HisKA"/>
    <property type="match status" value="1"/>
</dbReference>
<keyword evidence="4" id="KW-1185">Reference proteome</keyword>
<evidence type="ECO:0000313" key="3">
    <source>
        <dbReference type="EMBL" id="VGO23326.1"/>
    </source>
</evidence>
<evidence type="ECO:0000256" key="1">
    <source>
        <dbReference type="ARBA" id="ARBA00000085"/>
    </source>
</evidence>
<comment type="catalytic activity">
    <reaction evidence="1">
        <text>ATP + protein L-histidine = ADP + protein N-phospho-L-histidine.</text>
        <dbReference type="EC" id="2.7.13.3"/>
    </reaction>
</comment>
<dbReference type="EC" id="2.7.13.3" evidence="2"/>
<dbReference type="SUPFAM" id="SSF47384">
    <property type="entry name" value="Homodimeric domain of signal transducing histidine kinase"/>
    <property type="match status" value="1"/>
</dbReference>
<dbReference type="InterPro" id="IPR003661">
    <property type="entry name" value="HisK_dim/P_dom"/>
</dbReference>
<proteinExistence type="predicted"/>
<sequence length="552" mass="59638">MQPGNLHADHMFNPIEDAAVLSALNELGRSINLITTYGKNHPAADRAVAAAADAMQKLFIERKKVIIGSFNGALTIDEVPVLAQGTLLKSLERRLTRLRITGLRITRGTTQDELGHLANILSSSDADEYAHEMQRSGLSHIASEDVSFKAVHEDQSVANNSELAGMDGNGVLVLEDDSLDNASSGTGEESSVHVEQIVAFLKGDIEADEGSVGDDLTEAASDPARLGQMIMESVAIRQAASALSGESLSDVVLGCLRRTFDGLRKQPAFQTTEGVADLQKALLLLEESMLDKMRDLAGEANPEVDRQIVQAIREMDESLGFELAARQYVEHRECLEENKQQLQSFLQSRGSLVAESLLETTGFPSSDWRKIVVDSGGAVNAGANPPIAAGLSTLATVFEKLESVMKSKDGNENELKDLLGQANENLDDTIDSTREKLDTLSKQLGDTGTIGGQAQVMSRKELLSSISEVAQELMQPLTAINASLEMMIHGYVGSVSNDQLEMLNLAYNSGEHLKFLMKELINIVGLPENKGVDHRFHTTSEQVVLMKSGDAT</sequence>
<dbReference type="EMBL" id="CAAHFH010000003">
    <property type="protein sequence ID" value="VGO23326.1"/>
    <property type="molecule type" value="Genomic_DNA"/>
</dbReference>
<dbReference type="RefSeq" id="WP_136065561.1">
    <property type="nucleotide sequence ID" value="NZ_CAAHFH010000003.1"/>
</dbReference>
<reference evidence="3 4" key="1">
    <citation type="submission" date="2019-04" db="EMBL/GenBank/DDBJ databases">
        <authorList>
            <person name="Van Vliet M D."/>
        </authorList>
    </citation>
    <scope>NUCLEOTIDE SEQUENCE [LARGE SCALE GENOMIC DNA]</scope>
    <source>
        <strain evidence="3 4">F21</strain>
    </source>
</reference>
<dbReference type="AlphaFoldDB" id="A0A6C2UWV4"/>